<dbReference type="EMBL" id="BGZK01002151">
    <property type="protein sequence ID" value="GBP91210.1"/>
    <property type="molecule type" value="Genomic_DNA"/>
</dbReference>
<proteinExistence type="predicted"/>
<dbReference type="Pfam" id="PF04938">
    <property type="entry name" value="SIP1"/>
    <property type="match status" value="1"/>
</dbReference>
<protein>
    <submittedName>
        <fullName evidence="1">Protein Gemin2</fullName>
    </submittedName>
</protein>
<accession>A0A4C1ZT98</accession>
<reference evidence="1 2" key="1">
    <citation type="journal article" date="2019" name="Commun. Biol.">
        <title>The bagworm genome reveals a unique fibroin gene that provides high tensile strength.</title>
        <authorList>
            <person name="Kono N."/>
            <person name="Nakamura H."/>
            <person name="Ohtoshi R."/>
            <person name="Tomita M."/>
            <person name="Numata K."/>
            <person name="Arakawa K."/>
        </authorList>
    </citation>
    <scope>NUCLEOTIDE SEQUENCE [LARGE SCALE GENOMIC DNA]</scope>
</reference>
<gene>
    <name evidence="1" type="primary">Gem2</name>
    <name evidence="1" type="ORF">EVAR_68773_1</name>
</gene>
<dbReference type="GO" id="GO:0000387">
    <property type="term" value="P:spliceosomal snRNP assembly"/>
    <property type="evidence" value="ECO:0007669"/>
    <property type="project" value="InterPro"/>
</dbReference>
<dbReference type="Proteomes" id="UP000299102">
    <property type="component" value="Unassembled WGS sequence"/>
</dbReference>
<dbReference type="InterPro" id="IPR035426">
    <property type="entry name" value="Gemin2/Brr1"/>
</dbReference>
<evidence type="ECO:0000313" key="2">
    <source>
        <dbReference type="Proteomes" id="UP000299102"/>
    </source>
</evidence>
<name>A0A4C1ZT98_EUMVA</name>
<evidence type="ECO:0000313" key="1">
    <source>
        <dbReference type="EMBL" id="GBP91210.1"/>
    </source>
</evidence>
<dbReference type="Gene3D" id="1.20.58.1070">
    <property type="match status" value="1"/>
</dbReference>
<keyword evidence="2" id="KW-1185">Reference proteome</keyword>
<comment type="caution">
    <text evidence="1">The sequence shown here is derived from an EMBL/GenBank/DDBJ whole genome shotgun (WGS) entry which is preliminary data.</text>
</comment>
<dbReference type="AlphaFoldDB" id="A0A4C1ZT98"/>
<dbReference type="OrthoDB" id="428895at2759"/>
<sequence>MELLSDLIADALEWQKKVKRNFTKMRKGLEKIRKSKTTWPCLLPKEDMAEEDLELWLRYLRGNKCSFHHLFGMTDDQRELALEVLIYKVMDQLPPGQSIDKHTANWIYGILACIEFPLHLYLCVILRDLCKSADEVRSHLDDLPENEIVEAGTPLNIISILVTQYFDQSNVVPLGYSFPG</sequence>
<organism evidence="1 2">
    <name type="scientific">Eumeta variegata</name>
    <name type="common">Bagworm moth</name>
    <name type="synonym">Eumeta japonica</name>
    <dbReference type="NCBI Taxonomy" id="151549"/>
    <lineage>
        <taxon>Eukaryota</taxon>
        <taxon>Metazoa</taxon>
        <taxon>Ecdysozoa</taxon>
        <taxon>Arthropoda</taxon>
        <taxon>Hexapoda</taxon>
        <taxon>Insecta</taxon>
        <taxon>Pterygota</taxon>
        <taxon>Neoptera</taxon>
        <taxon>Endopterygota</taxon>
        <taxon>Lepidoptera</taxon>
        <taxon>Glossata</taxon>
        <taxon>Ditrysia</taxon>
        <taxon>Tineoidea</taxon>
        <taxon>Psychidae</taxon>
        <taxon>Oiketicinae</taxon>
        <taxon>Eumeta</taxon>
    </lineage>
</organism>